<keyword evidence="6" id="KW-0132">Cell division</keyword>
<dbReference type="GO" id="GO:0005935">
    <property type="term" value="C:cellular bud neck"/>
    <property type="evidence" value="ECO:0007669"/>
    <property type="project" value="EnsemblFungi"/>
</dbReference>
<keyword evidence="14" id="KW-0418">Kinase</keyword>
<evidence type="ECO:0000256" key="11">
    <source>
        <dbReference type="ARBA" id="ARBA00068888"/>
    </source>
</evidence>
<dbReference type="AlphaFoldDB" id="A0A8H6C2R5"/>
<dbReference type="InterPro" id="IPR005301">
    <property type="entry name" value="MOB_kinase_act_fam"/>
</dbReference>
<comment type="similarity">
    <text evidence="3">Belongs to the MOB1/phocein family.</text>
</comment>
<name>A0A8H6C2R5_CANAX</name>
<keyword evidence="8" id="KW-0539">Nucleus</keyword>
<protein>
    <recommendedName>
        <fullName evidence="11">CBK1 kinase activator protein MOB2</fullName>
    </recommendedName>
</protein>
<evidence type="ECO:0000256" key="13">
    <source>
        <dbReference type="SAM" id="MobiDB-lite"/>
    </source>
</evidence>
<dbReference type="EMBL" id="JABWAD010000027">
    <property type="protein sequence ID" value="KAF6070172.1"/>
    <property type="molecule type" value="Genomic_DNA"/>
</dbReference>
<feature type="binding site" evidence="12">
    <location>
        <position position="257"/>
    </location>
    <ligand>
        <name>Zn(2+)</name>
        <dbReference type="ChEBI" id="CHEBI:29105"/>
    </ligand>
</feature>
<keyword evidence="12" id="KW-0862">Zinc</keyword>
<evidence type="ECO:0000256" key="1">
    <source>
        <dbReference type="ARBA" id="ARBA00004123"/>
    </source>
</evidence>
<dbReference type="Gene3D" id="1.20.140.30">
    <property type="entry name" value="MOB kinase activator"/>
    <property type="match status" value="1"/>
</dbReference>
<comment type="subcellular location">
    <subcellularLocation>
        <location evidence="2">Cytoplasm</location>
    </subcellularLocation>
    <subcellularLocation>
        <location evidence="1">Nucleus</location>
    </subcellularLocation>
</comment>
<dbReference type="Proteomes" id="UP000536275">
    <property type="component" value="Unassembled WGS sequence"/>
</dbReference>
<evidence type="ECO:0000313" key="14">
    <source>
        <dbReference type="EMBL" id="KAF6070172.1"/>
    </source>
</evidence>
<dbReference type="Pfam" id="PF03637">
    <property type="entry name" value="Mob1_phocein"/>
    <property type="match status" value="1"/>
</dbReference>
<evidence type="ECO:0000256" key="2">
    <source>
        <dbReference type="ARBA" id="ARBA00004496"/>
    </source>
</evidence>
<evidence type="ECO:0000256" key="6">
    <source>
        <dbReference type="ARBA" id="ARBA00022618"/>
    </source>
</evidence>
<dbReference type="GO" id="GO:0007163">
    <property type="term" value="P:establishment or maintenance of cell polarity"/>
    <property type="evidence" value="ECO:0007669"/>
    <property type="project" value="EnsemblFungi"/>
</dbReference>
<dbReference type="SMART" id="SM01388">
    <property type="entry name" value="Mob1_phocein"/>
    <property type="match status" value="1"/>
</dbReference>
<dbReference type="OMA" id="CNHSSER"/>
<dbReference type="GO" id="GO:0016301">
    <property type="term" value="F:kinase activity"/>
    <property type="evidence" value="ECO:0007669"/>
    <property type="project" value="UniProtKB-KW"/>
</dbReference>
<reference evidence="14 15" key="1">
    <citation type="submission" date="2020-03" db="EMBL/GenBank/DDBJ databases">
        <title>FDA dAtabase for Regulatory Grade micrObial Sequences (FDA-ARGOS): Supporting development and validation of Infectious Disease Dx tests.</title>
        <authorList>
            <person name="Campos J."/>
            <person name="Goldberg B."/>
            <person name="Tallon L."/>
            <person name="Sadzewicz L."/>
            <person name="Vavikolanu K."/>
            <person name="Mehta A."/>
            <person name="Aluvathingal J."/>
            <person name="Nadendla S."/>
            <person name="Nandy P."/>
            <person name="Geyer C."/>
            <person name="Yan Y."/>
            <person name="Sichtig H."/>
        </authorList>
    </citation>
    <scope>NUCLEOTIDE SEQUENCE [LARGE SCALE GENOMIC DNA]</scope>
    <source>
        <strain evidence="14 15">FDAARGOS_656</strain>
    </source>
</reference>
<comment type="subunit">
    <text evidence="10">Interacts with protein kinase CBK1 to form the RAM CBK1-MOB2 kinase complex.</text>
</comment>
<organism evidence="14 15">
    <name type="scientific">Candida albicans</name>
    <name type="common">Yeast</name>
    <dbReference type="NCBI Taxonomy" id="5476"/>
    <lineage>
        <taxon>Eukaryota</taxon>
        <taxon>Fungi</taxon>
        <taxon>Dikarya</taxon>
        <taxon>Ascomycota</taxon>
        <taxon>Saccharomycotina</taxon>
        <taxon>Pichiomycetes</taxon>
        <taxon>Debaryomycetaceae</taxon>
        <taxon>Candida/Lodderomyces clade</taxon>
        <taxon>Candida</taxon>
    </lineage>
</organism>
<evidence type="ECO:0000313" key="15">
    <source>
        <dbReference type="Proteomes" id="UP000536275"/>
    </source>
</evidence>
<feature type="binding site" evidence="12">
    <location>
        <position position="252"/>
    </location>
    <ligand>
        <name>Zn(2+)</name>
        <dbReference type="ChEBI" id="CHEBI:29105"/>
    </ligand>
</feature>
<feature type="compositionally biased region" description="Low complexity" evidence="13">
    <location>
        <begin position="76"/>
        <end position="97"/>
    </location>
</feature>
<feature type="compositionally biased region" description="Polar residues" evidence="13">
    <location>
        <begin position="98"/>
        <end position="109"/>
    </location>
</feature>
<dbReference type="GO" id="GO:0005634">
    <property type="term" value="C:nucleus"/>
    <property type="evidence" value="ECO:0007669"/>
    <property type="project" value="UniProtKB-SubCell"/>
</dbReference>
<evidence type="ECO:0000256" key="3">
    <source>
        <dbReference type="ARBA" id="ARBA00005621"/>
    </source>
</evidence>
<dbReference type="SMR" id="A0A8H6C2R5"/>
<proteinExistence type="inferred from homology"/>
<keyword evidence="7" id="KW-0498">Mitosis</keyword>
<dbReference type="PANTHER" id="PTHR22599">
    <property type="entry name" value="MPS ONE BINDER KINASE ACTIVATOR-LIKE MOB"/>
    <property type="match status" value="1"/>
</dbReference>
<dbReference type="GO" id="GO:0000920">
    <property type="term" value="P:septum digestion after cytokinesis"/>
    <property type="evidence" value="ECO:0007669"/>
    <property type="project" value="EnsemblFungi"/>
</dbReference>
<evidence type="ECO:0000256" key="8">
    <source>
        <dbReference type="ARBA" id="ARBA00023242"/>
    </source>
</evidence>
<evidence type="ECO:0000256" key="9">
    <source>
        <dbReference type="ARBA" id="ARBA00023306"/>
    </source>
</evidence>
<evidence type="ECO:0000256" key="5">
    <source>
        <dbReference type="ARBA" id="ARBA00022553"/>
    </source>
</evidence>
<dbReference type="GO" id="GO:0007118">
    <property type="term" value="P:budding cell apical bud growth"/>
    <property type="evidence" value="ECO:0007669"/>
    <property type="project" value="EnsemblFungi"/>
</dbReference>
<feature type="region of interest" description="Disordered" evidence="13">
    <location>
        <begin position="1"/>
        <end position="109"/>
    </location>
</feature>
<dbReference type="GO" id="GO:0032153">
    <property type="term" value="C:cell division site"/>
    <property type="evidence" value="ECO:0007669"/>
    <property type="project" value="EnsemblFungi"/>
</dbReference>
<evidence type="ECO:0000256" key="4">
    <source>
        <dbReference type="ARBA" id="ARBA00022490"/>
    </source>
</evidence>
<dbReference type="InterPro" id="IPR036703">
    <property type="entry name" value="MOB_kinase_act_sf"/>
</dbReference>
<keyword evidence="12" id="KW-0479">Metal-binding</keyword>
<dbReference type="GO" id="GO:0005934">
    <property type="term" value="C:cellular bud tip"/>
    <property type="evidence" value="ECO:0007669"/>
    <property type="project" value="EnsemblFungi"/>
</dbReference>
<sequence length="313" mass="35384">MSFLNTIRGLGRGSKKNKKDLEPSNNAIYSHSNLSGNGLRRTQSPTKFSPSKLSSKGAQGSAAYTSSPTKRSRTGQSLQHQDSQSSLQYQQQSGSVSPSKRSSIQTTKSTTVNADPPLFLCEPYVKTALVKGSFKTIVQLPKYVDYCEWLALNIFELFNHLNRFYGVIQEYATPEAYPTMNAGPNTNYLWVNSSGQAVNLPACQYIEYVITWVTNKLNDQSVFPTKNGGAFPPNFIKDCKNISRQMFRIFAHIYHNHFDKIIHLSLEAHWNSFFAHFISFVKEFNLIDRTEMEPLLPLIENFEQQGKITQASK</sequence>
<evidence type="ECO:0000256" key="10">
    <source>
        <dbReference type="ARBA" id="ARBA00062973"/>
    </source>
</evidence>
<accession>A0A8H6C2R5</accession>
<comment type="caution">
    <text evidence="14">The sequence shown here is derived from an EMBL/GenBank/DDBJ whole genome shotgun (WGS) entry which is preliminary data.</text>
</comment>
<keyword evidence="9" id="KW-0131">Cell cycle</keyword>
<dbReference type="GO" id="GO:2000100">
    <property type="term" value="P:regulation of establishment or maintenance of bipolar cell polarity regulating cell shape"/>
    <property type="evidence" value="ECO:0007669"/>
    <property type="project" value="EnsemblFungi"/>
</dbReference>
<evidence type="ECO:0000256" key="7">
    <source>
        <dbReference type="ARBA" id="ARBA00022776"/>
    </source>
</evidence>
<dbReference type="GO" id="GO:0043332">
    <property type="term" value="C:mating projection tip"/>
    <property type="evidence" value="ECO:0007669"/>
    <property type="project" value="EnsemblFungi"/>
</dbReference>
<dbReference type="GO" id="GO:0005938">
    <property type="term" value="C:cell cortex"/>
    <property type="evidence" value="ECO:0007669"/>
    <property type="project" value="EnsemblFungi"/>
</dbReference>
<dbReference type="GO" id="GO:0030295">
    <property type="term" value="F:protein kinase activator activity"/>
    <property type="evidence" value="ECO:0007669"/>
    <property type="project" value="EnsemblFungi"/>
</dbReference>
<feature type="compositionally biased region" description="Polar residues" evidence="13">
    <location>
        <begin position="23"/>
        <end position="69"/>
    </location>
</feature>
<gene>
    <name evidence="14" type="primary">MOB2</name>
    <name evidence="14" type="ORF">FOB64_002256</name>
</gene>
<dbReference type="SUPFAM" id="SSF101152">
    <property type="entry name" value="Mob1/phocein"/>
    <property type="match status" value="1"/>
</dbReference>
<keyword evidence="4" id="KW-0963">Cytoplasm</keyword>
<keyword evidence="5" id="KW-0597">Phosphoprotein</keyword>
<dbReference type="GO" id="GO:0062200">
    <property type="term" value="P:RAM/MOR signaling"/>
    <property type="evidence" value="ECO:0007669"/>
    <property type="project" value="EnsemblFungi"/>
</dbReference>
<keyword evidence="14" id="KW-0808">Transferase</keyword>
<dbReference type="FunFam" id="1.20.140.30:FF:000004">
    <property type="entry name" value="CBK1 kinase activator protein MOB2"/>
    <property type="match status" value="1"/>
</dbReference>
<evidence type="ECO:0000256" key="12">
    <source>
        <dbReference type="PIRSR" id="PIRSR605301-1"/>
    </source>
</evidence>
<dbReference type="GO" id="GO:1902554">
    <property type="term" value="C:serine/threonine protein kinase complex"/>
    <property type="evidence" value="ECO:0007669"/>
    <property type="project" value="EnsemblFungi"/>
</dbReference>